<comment type="caution">
    <text evidence="2">The sequence shown here is derived from an EMBL/GenBank/DDBJ whole genome shotgun (WGS) entry which is preliminary data.</text>
</comment>
<dbReference type="InterPro" id="IPR023346">
    <property type="entry name" value="Lysozyme-like_dom_sf"/>
</dbReference>
<dbReference type="SUPFAM" id="SSF53850">
    <property type="entry name" value="Periplasmic binding protein-like II"/>
    <property type="match status" value="1"/>
</dbReference>
<dbReference type="PANTHER" id="PTHR37423:SF2">
    <property type="entry name" value="MEMBRANE-BOUND LYTIC MUREIN TRANSGLYCOSYLASE C"/>
    <property type="match status" value="1"/>
</dbReference>
<dbReference type="CDD" id="cd13403">
    <property type="entry name" value="MLTF-like"/>
    <property type="match status" value="1"/>
</dbReference>
<evidence type="ECO:0000259" key="1">
    <source>
        <dbReference type="Pfam" id="PF01464"/>
    </source>
</evidence>
<dbReference type="InterPro" id="IPR008258">
    <property type="entry name" value="Transglycosylase_SLT_dom_1"/>
</dbReference>
<dbReference type="Gene3D" id="1.10.530.10">
    <property type="match status" value="1"/>
</dbReference>
<sequence length="419" mass="47126">MKLPLLLLLSLPLLLSACQSKQQKQEEVNGAFAKAAKPQGENLGRIADSGELLIATLSGPDTYFDFQGVNMGLQYALAEDFAATLGVAVRVEVANDTTVLIAKLKRGEVDLIALQLPEALCQQEQLCAAGADNPKLHTSWAIRKDEPDLAEALNEWFGDGVEVQIERRERTRMKERHEVKRQVRAPYISREKGIMSTYDAFFKQAAHHTGWDWRLIAAQCYQESGFDPNAISWAGAKGLMQLMPATAHHLGIKEQEVFAPKENIAAAARYIRELQGHFAHIADAEERVKFVLASYNGGYGHVNDAQALTRKYGGNPHVWNDVAPYILRLSEARYYRDPVVRHGYMIGAETYHYVQRILERWRQYGGTVRNLRPAPNTAFPVTATEGNARRAHKHNRYSKEHTILTPEELRQRAEQGAMK</sequence>
<name>J9H5B1_9ZZZZ</name>
<protein>
    <submittedName>
        <fullName evidence="2">Transglycosylase SLT domain protein</fullName>
    </submittedName>
</protein>
<evidence type="ECO:0000313" key="2">
    <source>
        <dbReference type="EMBL" id="EJX09070.1"/>
    </source>
</evidence>
<dbReference type="AlphaFoldDB" id="J9H5B1"/>
<accession>J9H5B1</accession>
<dbReference type="PANTHER" id="PTHR37423">
    <property type="entry name" value="SOLUBLE LYTIC MUREIN TRANSGLYCOSYLASE-RELATED"/>
    <property type="match status" value="1"/>
</dbReference>
<dbReference type="PROSITE" id="PS51257">
    <property type="entry name" value="PROKAR_LIPOPROTEIN"/>
    <property type="match status" value="1"/>
</dbReference>
<dbReference type="SUPFAM" id="SSF53955">
    <property type="entry name" value="Lysozyme-like"/>
    <property type="match status" value="1"/>
</dbReference>
<feature type="domain" description="Transglycosylase SLT" evidence="1">
    <location>
        <begin position="202"/>
        <end position="313"/>
    </location>
</feature>
<organism evidence="2">
    <name type="scientific">gut metagenome</name>
    <dbReference type="NCBI Taxonomy" id="749906"/>
    <lineage>
        <taxon>unclassified sequences</taxon>
        <taxon>metagenomes</taxon>
        <taxon>organismal metagenomes</taxon>
    </lineage>
</organism>
<dbReference type="EMBL" id="AMCI01000469">
    <property type="protein sequence ID" value="EJX09070.1"/>
    <property type="molecule type" value="Genomic_DNA"/>
</dbReference>
<gene>
    <name evidence="2" type="ORF">EVA_02819</name>
</gene>
<dbReference type="Pfam" id="PF01464">
    <property type="entry name" value="SLT"/>
    <property type="match status" value="1"/>
</dbReference>
<proteinExistence type="predicted"/>
<dbReference type="Gene3D" id="3.40.190.10">
    <property type="entry name" value="Periplasmic binding protein-like II"/>
    <property type="match status" value="1"/>
</dbReference>
<reference evidence="2" key="1">
    <citation type="journal article" date="2012" name="PLoS ONE">
        <title>Gene sets for utilization of primary and secondary nutrition supplies in the distal gut of endangered iberian lynx.</title>
        <authorList>
            <person name="Alcaide M."/>
            <person name="Messina E."/>
            <person name="Richter M."/>
            <person name="Bargiela R."/>
            <person name="Peplies J."/>
            <person name="Huws S.A."/>
            <person name="Newbold C.J."/>
            <person name="Golyshin P.N."/>
            <person name="Simon M.A."/>
            <person name="Lopez G."/>
            <person name="Yakimov M.M."/>
            <person name="Ferrer M."/>
        </authorList>
    </citation>
    <scope>NUCLEOTIDE SEQUENCE</scope>
</reference>